<keyword evidence="2" id="KW-1185">Reference proteome</keyword>
<reference evidence="1" key="1">
    <citation type="submission" date="2023-10" db="EMBL/GenBank/DDBJ databases">
        <authorList>
            <person name="Rodriguez Cubillos JULIANA M."/>
            <person name="De Vega J."/>
        </authorList>
    </citation>
    <scope>NUCLEOTIDE SEQUENCE</scope>
</reference>
<proteinExistence type="predicted"/>
<dbReference type="EMBL" id="CASHSV030000024">
    <property type="protein sequence ID" value="CAJ2638867.1"/>
    <property type="molecule type" value="Genomic_DNA"/>
</dbReference>
<name>A0ACB0J643_TRIPR</name>
<organism evidence="1 2">
    <name type="scientific">Trifolium pratense</name>
    <name type="common">Red clover</name>
    <dbReference type="NCBI Taxonomy" id="57577"/>
    <lineage>
        <taxon>Eukaryota</taxon>
        <taxon>Viridiplantae</taxon>
        <taxon>Streptophyta</taxon>
        <taxon>Embryophyta</taxon>
        <taxon>Tracheophyta</taxon>
        <taxon>Spermatophyta</taxon>
        <taxon>Magnoliopsida</taxon>
        <taxon>eudicotyledons</taxon>
        <taxon>Gunneridae</taxon>
        <taxon>Pentapetalae</taxon>
        <taxon>rosids</taxon>
        <taxon>fabids</taxon>
        <taxon>Fabales</taxon>
        <taxon>Fabaceae</taxon>
        <taxon>Papilionoideae</taxon>
        <taxon>50 kb inversion clade</taxon>
        <taxon>NPAAA clade</taxon>
        <taxon>Hologalegina</taxon>
        <taxon>IRL clade</taxon>
        <taxon>Trifolieae</taxon>
        <taxon>Trifolium</taxon>
    </lineage>
</organism>
<comment type="caution">
    <text evidence="1">The sequence shown here is derived from an EMBL/GenBank/DDBJ whole genome shotgun (WGS) entry which is preliminary data.</text>
</comment>
<protein>
    <submittedName>
        <fullName evidence="1">Uncharacterized protein</fullName>
    </submittedName>
</protein>
<sequence length="99" mass="11449">MYASFTHILFNHNFASELSVHHTIMERLNINQESELAGRIEGALLPMVWNLECFFFECRNCIEDEGAMAIVKDLSTKAWILPENLSNLRRKPYDESISS</sequence>
<evidence type="ECO:0000313" key="1">
    <source>
        <dbReference type="EMBL" id="CAJ2638867.1"/>
    </source>
</evidence>
<dbReference type="Proteomes" id="UP001177021">
    <property type="component" value="Unassembled WGS sequence"/>
</dbReference>
<gene>
    <name evidence="1" type="ORF">MILVUS5_LOCUS9002</name>
</gene>
<accession>A0ACB0J643</accession>
<evidence type="ECO:0000313" key="2">
    <source>
        <dbReference type="Proteomes" id="UP001177021"/>
    </source>
</evidence>